<proteinExistence type="predicted"/>
<organism evidence="1">
    <name type="scientific">Streptococcus pneumoniae</name>
    <dbReference type="NCBI Taxonomy" id="1313"/>
    <lineage>
        <taxon>Bacteria</taxon>
        <taxon>Bacillati</taxon>
        <taxon>Bacillota</taxon>
        <taxon>Bacilli</taxon>
        <taxon>Lactobacillales</taxon>
        <taxon>Streptococcaceae</taxon>
        <taxon>Streptococcus</taxon>
    </lineage>
</organism>
<protein>
    <submittedName>
        <fullName evidence="1">Choline binding protein PcpA</fullName>
    </submittedName>
</protein>
<name>A0A4J1X525_STREE</name>
<accession>A0A4J1X525</accession>
<evidence type="ECO:0000313" key="1">
    <source>
        <dbReference type="EMBL" id="VNP77067.1"/>
    </source>
</evidence>
<gene>
    <name evidence="1" type="ORF">SAMEA2554238_00069</name>
</gene>
<dbReference type="AlphaFoldDB" id="A0A4J1X525"/>
<dbReference type="EMBL" id="CAATHB010000001">
    <property type="protein sequence ID" value="VNP77067.1"/>
    <property type="molecule type" value="Genomic_DNA"/>
</dbReference>
<reference evidence="1" key="1">
    <citation type="submission" date="2019-04" db="EMBL/GenBank/DDBJ databases">
        <authorList>
            <consortium name="Pathogen Informatics"/>
        </authorList>
    </citation>
    <scope>NUCLEOTIDE SEQUENCE</scope>
    <source>
        <strain evidence="1">GPSC14</strain>
    </source>
</reference>
<sequence length="66" mass="7160">MKKTTILSLTTAAVILAAYVPNEPILADTPSSEVIKETKVGSIIQQNNIKYKVLTVEGNKGSNCRR</sequence>